<dbReference type="InterPro" id="IPR036865">
    <property type="entry name" value="CRAL-TRIO_dom_sf"/>
</dbReference>
<dbReference type="CDD" id="cd00170">
    <property type="entry name" value="SEC14"/>
    <property type="match status" value="1"/>
</dbReference>
<gene>
    <name evidence="2" type="ORF">TGEB3V08_LOCUS6475</name>
</gene>
<dbReference type="SUPFAM" id="SSF52087">
    <property type="entry name" value="CRAL/TRIO domain"/>
    <property type="match status" value="1"/>
</dbReference>
<evidence type="ECO:0000259" key="1">
    <source>
        <dbReference type="Pfam" id="PF13716"/>
    </source>
</evidence>
<dbReference type="PANTHER" id="PTHR48411:SF1">
    <property type="entry name" value="OS01G0948300 PROTEIN"/>
    <property type="match status" value="1"/>
</dbReference>
<name>A0A7R9PMA5_TIMGE</name>
<organism evidence="2">
    <name type="scientific">Timema genevievae</name>
    <name type="common">Walking stick</name>
    <dbReference type="NCBI Taxonomy" id="629358"/>
    <lineage>
        <taxon>Eukaryota</taxon>
        <taxon>Metazoa</taxon>
        <taxon>Ecdysozoa</taxon>
        <taxon>Arthropoda</taxon>
        <taxon>Hexapoda</taxon>
        <taxon>Insecta</taxon>
        <taxon>Pterygota</taxon>
        <taxon>Neoptera</taxon>
        <taxon>Polyneoptera</taxon>
        <taxon>Phasmatodea</taxon>
        <taxon>Timematodea</taxon>
        <taxon>Timematoidea</taxon>
        <taxon>Timematidae</taxon>
        <taxon>Timema</taxon>
    </lineage>
</organism>
<evidence type="ECO:0000313" key="2">
    <source>
        <dbReference type="EMBL" id="CAD7596628.1"/>
    </source>
</evidence>
<protein>
    <recommendedName>
        <fullName evidence="1">CRAL-TRIO domain-containing protein</fullName>
    </recommendedName>
</protein>
<feature type="domain" description="CRAL-TRIO" evidence="1">
    <location>
        <begin position="59"/>
        <end position="145"/>
    </location>
</feature>
<dbReference type="PANTHER" id="PTHR48411">
    <property type="entry name" value="OS01G0948300 PROTEIN"/>
    <property type="match status" value="1"/>
</dbReference>
<accession>A0A7R9PMA5</accession>
<dbReference type="Gene3D" id="3.40.525.10">
    <property type="entry name" value="CRAL-TRIO lipid binding domain"/>
    <property type="match status" value="1"/>
</dbReference>
<reference evidence="2" key="1">
    <citation type="submission" date="2020-11" db="EMBL/GenBank/DDBJ databases">
        <authorList>
            <person name="Tran Van P."/>
        </authorList>
    </citation>
    <scope>NUCLEOTIDE SEQUENCE</scope>
</reference>
<sequence>MDWPLNQMGFQGPKSSSLIGDPRLSRALYERLLRRAKTEDLSEVSGIGCLYQSGVDRFGRPVVVFVGKWFPFRHINLDKALLYLIYLLDPLVKGDYVIAYFHTLTSSPNHPSFAWLREVYNVLPYKYKKNLKAFYIIHPTFWTKAPIPASGIHLSERCCSET</sequence>
<proteinExistence type="predicted"/>
<dbReference type="Pfam" id="PF13716">
    <property type="entry name" value="CRAL_TRIO_2"/>
    <property type="match status" value="1"/>
</dbReference>
<dbReference type="InterPro" id="IPR001251">
    <property type="entry name" value="CRAL-TRIO_dom"/>
</dbReference>
<dbReference type="AlphaFoldDB" id="A0A7R9PMA5"/>
<dbReference type="EMBL" id="OE841649">
    <property type="protein sequence ID" value="CAD7596628.1"/>
    <property type="molecule type" value="Genomic_DNA"/>
</dbReference>